<dbReference type="AlphaFoldDB" id="A0A286RLJ6"/>
<protein>
    <submittedName>
        <fullName evidence="2">Uncharacterized protein</fullName>
    </submittedName>
</protein>
<evidence type="ECO:0000256" key="1">
    <source>
        <dbReference type="SAM" id="MobiDB-lite"/>
    </source>
</evidence>
<dbReference type="KEGG" id="ttf:THTE_4221"/>
<keyword evidence="3" id="KW-1185">Reference proteome</keyword>
<evidence type="ECO:0000313" key="2">
    <source>
        <dbReference type="EMBL" id="ASV76822.1"/>
    </source>
</evidence>
<gene>
    <name evidence="2" type="ORF">THTE_4221</name>
</gene>
<proteinExistence type="predicted"/>
<name>A0A286RLJ6_9BACT</name>
<reference evidence="2 3" key="1">
    <citation type="journal article" name="Front. Microbiol.">
        <title>Sugar Metabolism of the First Thermophilic Planctomycete Thermogutta terrifontis: Comparative Genomic and Transcriptomic Approaches.</title>
        <authorList>
            <person name="Elcheninov A.G."/>
            <person name="Menzel P."/>
            <person name="Gudbergsdottir S.R."/>
            <person name="Slesarev A.I."/>
            <person name="Kadnikov V.V."/>
            <person name="Krogh A."/>
            <person name="Bonch-Osmolovskaya E.A."/>
            <person name="Peng X."/>
            <person name="Kublanov I.V."/>
        </authorList>
    </citation>
    <scope>NUCLEOTIDE SEQUENCE [LARGE SCALE GENOMIC DNA]</scope>
    <source>
        <strain evidence="2 3">R1</strain>
    </source>
</reference>
<accession>A0A286RLJ6</accession>
<dbReference type="EMBL" id="CP018477">
    <property type="protein sequence ID" value="ASV76822.1"/>
    <property type="molecule type" value="Genomic_DNA"/>
</dbReference>
<organism evidence="2 3">
    <name type="scientific">Thermogutta terrifontis</name>
    <dbReference type="NCBI Taxonomy" id="1331910"/>
    <lineage>
        <taxon>Bacteria</taxon>
        <taxon>Pseudomonadati</taxon>
        <taxon>Planctomycetota</taxon>
        <taxon>Planctomycetia</taxon>
        <taxon>Pirellulales</taxon>
        <taxon>Thermoguttaceae</taxon>
        <taxon>Thermogutta</taxon>
    </lineage>
</organism>
<sequence length="40" mass="4198">MADILGKTRLMDNNAGNPTKLSASNLESRMQGVPFGMGAC</sequence>
<feature type="region of interest" description="Disordered" evidence="1">
    <location>
        <begin position="1"/>
        <end position="22"/>
    </location>
</feature>
<evidence type="ECO:0000313" key="3">
    <source>
        <dbReference type="Proteomes" id="UP000215086"/>
    </source>
</evidence>
<dbReference type="Proteomes" id="UP000215086">
    <property type="component" value="Chromosome"/>
</dbReference>